<protein>
    <submittedName>
        <fullName evidence="2">Uncharacterized protein</fullName>
    </submittedName>
</protein>
<accession>A0ABU0I7L6</accession>
<organism evidence="2 3">
    <name type="scientific">Rhizobium paknamense</name>
    <dbReference type="NCBI Taxonomy" id="1206817"/>
    <lineage>
        <taxon>Bacteria</taxon>
        <taxon>Pseudomonadati</taxon>
        <taxon>Pseudomonadota</taxon>
        <taxon>Alphaproteobacteria</taxon>
        <taxon>Hyphomicrobiales</taxon>
        <taxon>Rhizobiaceae</taxon>
        <taxon>Rhizobium/Agrobacterium group</taxon>
        <taxon>Rhizobium</taxon>
    </lineage>
</organism>
<evidence type="ECO:0000256" key="1">
    <source>
        <dbReference type="SAM" id="MobiDB-lite"/>
    </source>
</evidence>
<reference evidence="2 3" key="1">
    <citation type="submission" date="2023-07" db="EMBL/GenBank/DDBJ databases">
        <title>Genomic Encyclopedia of Type Strains, Phase IV (KMG-IV): sequencing the most valuable type-strain genomes for metagenomic binning, comparative biology and taxonomic classification.</title>
        <authorList>
            <person name="Goeker M."/>
        </authorList>
    </citation>
    <scope>NUCLEOTIDE SEQUENCE [LARGE SCALE GENOMIC DNA]</scope>
    <source>
        <strain evidence="2 3">DSM 100301</strain>
    </source>
</reference>
<feature type="region of interest" description="Disordered" evidence="1">
    <location>
        <begin position="1"/>
        <end position="34"/>
    </location>
</feature>
<dbReference type="EMBL" id="JAUSWH010000001">
    <property type="protein sequence ID" value="MDQ0454200.1"/>
    <property type="molecule type" value="Genomic_DNA"/>
</dbReference>
<proteinExistence type="predicted"/>
<dbReference type="Proteomes" id="UP001235269">
    <property type="component" value="Unassembled WGS sequence"/>
</dbReference>
<sequence length="34" mass="3830">MNVITLDDVRKKEAGPPVNMRKTKSAALESRAFR</sequence>
<evidence type="ECO:0000313" key="2">
    <source>
        <dbReference type="EMBL" id="MDQ0454200.1"/>
    </source>
</evidence>
<name>A0ABU0I7L6_9HYPH</name>
<evidence type="ECO:0000313" key="3">
    <source>
        <dbReference type="Proteomes" id="UP001235269"/>
    </source>
</evidence>
<comment type="caution">
    <text evidence="2">The sequence shown here is derived from an EMBL/GenBank/DDBJ whole genome shotgun (WGS) entry which is preliminary data.</text>
</comment>
<gene>
    <name evidence="2" type="ORF">QO005_000515</name>
</gene>
<keyword evidence="3" id="KW-1185">Reference proteome</keyword>